<dbReference type="Pfam" id="PF00753">
    <property type="entry name" value="Lactamase_B"/>
    <property type="match status" value="1"/>
</dbReference>
<dbReference type="SUPFAM" id="SSF56281">
    <property type="entry name" value="Metallo-hydrolase/oxidoreductase"/>
    <property type="match status" value="1"/>
</dbReference>
<feature type="domain" description="Metallo-beta-lactamase" evidence="3">
    <location>
        <begin position="32"/>
        <end position="92"/>
    </location>
</feature>
<dbReference type="Gene3D" id="3.60.15.10">
    <property type="entry name" value="Ribonuclease Z/Hydroxyacylglutathione hydrolase-like"/>
    <property type="match status" value="1"/>
</dbReference>
<evidence type="ECO:0000259" key="4">
    <source>
        <dbReference type="Pfam" id="PF12706"/>
    </source>
</evidence>
<evidence type="ECO:0000313" key="6">
    <source>
        <dbReference type="Proteomes" id="UP001180845"/>
    </source>
</evidence>
<gene>
    <name evidence="5" type="ORF">JOF55_004177</name>
</gene>
<sequence length="319" mass="33718">MTGHTATRGGMELITLGVAAGPAIRGRENGISSAVVVDDVFYIVDFGLGCTRAAYEASLEGRQFRAGFITHLHSDHITELPGFLLWNWGEPVNGFTERVRILGPGQDPDDVAAGRKLAGTAGLVSATFEAFSYDTAIRVTDEARPPLEEIVHVTELDEPAKGSAAAGEPFDVYEDDRITVSAILVDHPPVYPALAYRVTSDYGSITFSGDTAECGNLVKLARGTDVLVHEAVNLDFYRGKGFDPTFIAHQACSHTTPAGAGRVAAAAGAGRLVLSHLAGAAEADYWSSRARTEFDGPVDVASSGARFTLSRQAVPAVPE</sequence>
<dbReference type="AlphaFoldDB" id="A0AAE3ZFG9"/>
<dbReference type="CDD" id="cd07719">
    <property type="entry name" value="arylsulfatase_AtsA-like_MBL-fold"/>
    <property type="match status" value="1"/>
</dbReference>
<dbReference type="GO" id="GO:0042781">
    <property type="term" value="F:3'-tRNA processing endoribonuclease activity"/>
    <property type="evidence" value="ECO:0007669"/>
    <property type="project" value="TreeGrafter"/>
</dbReference>
<evidence type="ECO:0000256" key="2">
    <source>
        <dbReference type="ARBA" id="ARBA00022801"/>
    </source>
</evidence>
<dbReference type="EMBL" id="JAVDXW010000001">
    <property type="protein sequence ID" value="MDR7303996.1"/>
    <property type="molecule type" value="Genomic_DNA"/>
</dbReference>
<protein>
    <submittedName>
        <fullName evidence="5">Ribonuclease BN (tRNA processing enzyme)</fullName>
    </submittedName>
</protein>
<dbReference type="InterPro" id="IPR044094">
    <property type="entry name" value="AtsA-like_MBL-fold"/>
</dbReference>
<dbReference type="PANTHER" id="PTHR46018">
    <property type="entry name" value="ZINC PHOSPHODIESTERASE ELAC PROTEIN 1"/>
    <property type="match status" value="1"/>
</dbReference>
<dbReference type="PANTHER" id="PTHR46018:SF2">
    <property type="entry name" value="ZINC PHOSPHODIESTERASE ELAC PROTEIN 1"/>
    <property type="match status" value="1"/>
</dbReference>
<evidence type="ECO:0000259" key="3">
    <source>
        <dbReference type="Pfam" id="PF00753"/>
    </source>
</evidence>
<evidence type="ECO:0000256" key="1">
    <source>
        <dbReference type="ARBA" id="ARBA00022759"/>
    </source>
</evidence>
<feature type="domain" description="Metallo-beta-lactamase" evidence="4">
    <location>
        <begin position="164"/>
        <end position="276"/>
    </location>
</feature>
<dbReference type="RefSeq" id="WP_310276999.1">
    <property type="nucleotide sequence ID" value="NZ_JAVDXW010000001.1"/>
</dbReference>
<comment type="caution">
    <text evidence="5">The sequence shown here is derived from an EMBL/GenBank/DDBJ whole genome shotgun (WGS) entry which is preliminary data.</text>
</comment>
<keyword evidence="1" id="KW-0255">Endonuclease</keyword>
<dbReference type="Proteomes" id="UP001180845">
    <property type="component" value="Unassembled WGS sequence"/>
</dbReference>
<dbReference type="Pfam" id="PF12706">
    <property type="entry name" value="Lactamase_B_2"/>
    <property type="match status" value="1"/>
</dbReference>
<name>A0AAE3ZFG9_9ACTN</name>
<keyword evidence="2" id="KW-0378">Hydrolase</keyword>
<accession>A0AAE3ZFG9</accession>
<proteinExistence type="predicted"/>
<keyword evidence="6" id="KW-1185">Reference proteome</keyword>
<keyword evidence="1" id="KW-0540">Nuclease</keyword>
<reference evidence="5" key="1">
    <citation type="submission" date="2023-07" db="EMBL/GenBank/DDBJ databases">
        <title>Sequencing the genomes of 1000 actinobacteria strains.</title>
        <authorList>
            <person name="Klenk H.-P."/>
        </authorList>
    </citation>
    <scope>NUCLEOTIDE SEQUENCE</scope>
    <source>
        <strain evidence="5">DSM 45977</strain>
    </source>
</reference>
<organism evidence="5 6">
    <name type="scientific">Haloactinomyces albus</name>
    <dbReference type="NCBI Taxonomy" id="1352928"/>
    <lineage>
        <taxon>Bacteria</taxon>
        <taxon>Bacillati</taxon>
        <taxon>Actinomycetota</taxon>
        <taxon>Actinomycetes</taxon>
        <taxon>Actinopolysporales</taxon>
        <taxon>Actinopolysporaceae</taxon>
        <taxon>Haloactinomyces</taxon>
    </lineage>
</organism>
<evidence type="ECO:0000313" key="5">
    <source>
        <dbReference type="EMBL" id="MDR7303996.1"/>
    </source>
</evidence>
<dbReference type="InterPro" id="IPR036866">
    <property type="entry name" value="RibonucZ/Hydroxyglut_hydro"/>
</dbReference>
<dbReference type="InterPro" id="IPR001279">
    <property type="entry name" value="Metallo-B-lactamas"/>
</dbReference>